<dbReference type="InterPro" id="IPR036390">
    <property type="entry name" value="WH_DNA-bd_sf"/>
</dbReference>
<evidence type="ECO:0000256" key="5">
    <source>
        <dbReference type="SAM" id="MobiDB-lite"/>
    </source>
</evidence>
<comment type="subcellular location">
    <subcellularLocation>
        <location evidence="1">Vacuole membrane</location>
        <topology evidence="1">Peripheral membrane protein</topology>
    </subcellularLocation>
</comment>
<protein>
    <recommendedName>
        <fullName evidence="3">Vacuolar membrane-associated protein IML1</fullName>
    </recommendedName>
    <alternativeName>
        <fullName evidence="4">Vacuolar membrane-associated protein iml1</fullName>
    </alternativeName>
</protein>
<dbReference type="GO" id="GO:1990130">
    <property type="term" value="C:GATOR1 complex"/>
    <property type="evidence" value="ECO:0007669"/>
    <property type="project" value="TreeGrafter"/>
</dbReference>
<comment type="similarity">
    <text evidence="2">Belongs to the IML1 family.</text>
</comment>
<feature type="domain" description="DEP" evidence="6">
    <location>
        <begin position="1004"/>
        <end position="1079"/>
    </location>
</feature>
<dbReference type="InterPro" id="IPR000591">
    <property type="entry name" value="DEP_dom"/>
</dbReference>
<gene>
    <name evidence="8" type="ORF">K489DRAFT_381802</name>
</gene>
<name>A0A6J3M4G4_9PEZI</name>
<proteinExistence type="inferred from homology"/>
<dbReference type="GO" id="GO:0005774">
    <property type="term" value="C:vacuolar membrane"/>
    <property type="evidence" value="ECO:0007669"/>
    <property type="project" value="UniProtKB-SubCell"/>
</dbReference>
<dbReference type="RefSeq" id="XP_033458838.1">
    <property type="nucleotide sequence ID" value="XM_033605213.1"/>
</dbReference>
<reference evidence="8" key="3">
    <citation type="submission" date="2025-08" db="UniProtKB">
        <authorList>
            <consortium name="RefSeq"/>
        </authorList>
    </citation>
    <scope>IDENTIFICATION</scope>
    <source>
        <strain evidence="8">CBS 342.82</strain>
    </source>
</reference>
<reference evidence="8" key="2">
    <citation type="submission" date="2020-04" db="EMBL/GenBank/DDBJ databases">
        <authorList>
            <consortium name="NCBI Genome Project"/>
        </authorList>
    </citation>
    <scope>NUCLEOTIDE SEQUENCE</scope>
    <source>
        <strain evidence="8">CBS 342.82</strain>
    </source>
</reference>
<dbReference type="GO" id="GO:1904262">
    <property type="term" value="P:negative regulation of TORC1 signaling"/>
    <property type="evidence" value="ECO:0007669"/>
    <property type="project" value="TreeGrafter"/>
</dbReference>
<feature type="region of interest" description="Disordered" evidence="5">
    <location>
        <begin position="473"/>
        <end position="497"/>
    </location>
</feature>
<dbReference type="Proteomes" id="UP000504637">
    <property type="component" value="Unplaced"/>
</dbReference>
<organism evidence="8">
    <name type="scientific">Dissoconium aciculare CBS 342.82</name>
    <dbReference type="NCBI Taxonomy" id="1314786"/>
    <lineage>
        <taxon>Eukaryota</taxon>
        <taxon>Fungi</taxon>
        <taxon>Dikarya</taxon>
        <taxon>Ascomycota</taxon>
        <taxon>Pezizomycotina</taxon>
        <taxon>Dothideomycetes</taxon>
        <taxon>Dothideomycetidae</taxon>
        <taxon>Mycosphaerellales</taxon>
        <taxon>Dissoconiaceae</taxon>
        <taxon>Dissoconium</taxon>
    </lineage>
</organism>
<dbReference type="GeneID" id="54363013"/>
<dbReference type="SMART" id="SM00049">
    <property type="entry name" value="DEP"/>
    <property type="match status" value="1"/>
</dbReference>
<dbReference type="InterPro" id="IPR027244">
    <property type="entry name" value="IML1"/>
</dbReference>
<dbReference type="GO" id="GO:0005096">
    <property type="term" value="F:GTPase activator activity"/>
    <property type="evidence" value="ECO:0007669"/>
    <property type="project" value="InterPro"/>
</dbReference>
<dbReference type="InterPro" id="IPR036388">
    <property type="entry name" value="WH-like_DNA-bd_sf"/>
</dbReference>
<dbReference type="OrthoDB" id="39497at2759"/>
<dbReference type="PANTHER" id="PTHR13179">
    <property type="entry name" value="DEP DOMAIN CONTAINING PROTEIN 5"/>
    <property type="match status" value="1"/>
</dbReference>
<dbReference type="Pfam" id="PF00610">
    <property type="entry name" value="DEP"/>
    <property type="match status" value="1"/>
</dbReference>
<evidence type="ECO:0000256" key="1">
    <source>
        <dbReference type="ARBA" id="ARBA00004148"/>
    </source>
</evidence>
<evidence type="ECO:0000256" key="3">
    <source>
        <dbReference type="ARBA" id="ARBA00018529"/>
    </source>
</evidence>
<sequence>MAREPSSPSRPCSVVLHNDRVSSCEVLCGTALMQVGELAHLSVAGIKTILIVPTGRAENSDEVSLHVNVAERYGFGNRVRGTIQLVTDADDATATHVELLFRDQHLTRADMWQLMGCLTRTVIYRGQTVNPLGTGSAEVIHIYHKGQEVDSAYVSHPQTKPIFRSGSARFTLLIEVSKEMLENWSNGELMHERLVNGFLDELFGRWQHFKVKHQISIVLFGRTVKDPKDPLRSESAEDSSSDFYHVLISETSSDSWRKIARKLRRAFHRDSFPQSLSLAAESNMLEAINLAAMDFSDERTDTHLGSTGTSIIAVTAGAGLFETKHAILKNTTELLIGNSVGVDIVALSPKPTHPVPLFKYSNQGVDEYALPHWVDISFWKGPNDLSTSSWEADDFYRPSNRIALPLLQQVMGRDAPSDAMENHDDQIFQKEAPVIVLQNPIRHMASNQVVSSSLDTVKDEKFAPIIPRHLKTPGRIRQSSISTRSRSSSNVSSPSQLIKDPLIRAMREKVPLRPLLSTNRKISVGPRGLAVSRGAASTVLSTDHVQHEKEASTISQPVSIEPSGIAKQIRATLARKPSSMSLASHKLSDPDHSTTSRPIDIVVNQETSSTESLDAASEFRKGMAKTTLEATMEDGSSPATTLKAATLLGSDRDSVSEALDMLSPWVVLLNPCNPRRDNMRVASQYRKWQHIFPREISSGAFKWSSMCLPGALPLTAEYCPSSAELDSHYEKAFRRHIVSDDGARNLLERLIDARLIHGFQIVSITNSGSDRTFQSQDRPILLVLGRVYHELQRLSDVEIQVVEYEPRTPVGGLGFEVEREQAVYRPVIRLPSGLVCKPTIVPRSSLPSDDWALLDGHVLGSSQLTLTSATSKIRLVLIPADLPRHEYGASNTTRELSEDERRIEGIQRLTQIWQRQRHFSDEDRQHQVSLARMDNKALGDRDPNPLAIEYHTRDPSAVVNAYGPILSSHIEEGEVLTPLFAESERHHSSNFDVTKLVKQMQEEPPYGVEMRDRRWLAVNHVKCFRGDEMTTWLLGVFKDLKDREEAVAVGNELMKREIFAHVRQKHDFRDGHYFYQITSAFRTTDYPDTRSVFSKAAWRSIPSTPGIESITSPFIRPVSVDPGAQAKLTPQLGTGDRKDLLLSQVLQYNVDPNHKSEHAQIIDLHYDRIHNPDNCYHIQLEWLGASTKFVQVAVTRWASLVEGYGLKLAQLPLEEASKCHLNHPFDQPQHIRLAVRPPERGLATPLLEPQSIGSRTIESHNAYYKAILRQNDFVLDLEAASAFSTKLPLRYSWGPLRYVHTQFIHRSSLVLAQIYVPHEDSENQSIDESDNNAVSILVLPNLTATRKSGIANTTTNTPAGISNTPSESAEEIIRRLREFCADEKALRAVYQEASERRRRPLQSSPSMNTVLATDLDIPPMSLPPHLTHRTGLRYIG</sequence>
<dbReference type="PANTHER" id="PTHR13179:SF8">
    <property type="entry name" value="GATOR COMPLEX PROTEIN DEPDC5"/>
    <property type="match status" value="1"/>
</dbReference>
<dbReference type="Pfam" id="PF12257">
    <property type="entry name" value="IML1"/>
    <property type="match status" value="1"/>
</dbReference>
<evidence type="ECO:0000313" key="7">
    <source>
        <dbReference type="Proteomes" id="UP000504637"/>
    </source>
</evidence>
<evidence type="ECO:0000313" key="8">
    <source>
        <dbReference type="RefSeq" id="XP_033458838.1"/>
    </source>
</evidence>
<accession>A0A6J3M4G4</accession>
<dbReference type="GO" id="GO:0010508">
    <property type="term" value="P:positive regulation of autophagy"/>
    <property type="evidence" value="ECO:0007669"/>
    <property type="project" value="TreeGrafter"/>
</dbReference>
<feature type="compositionally biased region" description="Low complexity" evidence="5">
    <location>
        <begin position="475"/>
        <end position="495"/>
    </location>
</feature>
<evidence type="ECO:0000256" key="4">
    <source>
        <dbReference type="ARBA" id="ARBA00021881"/>
    </source>
</evidence>
<dbReference type="GO" id="GO:0035556">
    <property type="term" value="P:intracellular signal transduction"/>
    <property type="evidence" value="ECO:0007669"/>
    <property type="project" value="InterPro"/>
</dbReference>
<dbReference type="InterPro" id="IPR048255">
    <property type="entry name" value="IML1_N"/>
</dbReference>
<keyword evidence="7" id="KW-1185">Reference proteome</keyword>
<evidence type="ECO:0000256" key="2">
    <source>
        <dbReference type="ARBA" id="ARBA00005643"/>
    </source>
</evidence>
<dbReference type="PROSITE" id="PS50186">
    <property type="entry name" value="DEP"/>
    <property type="match status" value="1"/>
</dbReference>
<dbReference type="Gene3D" id="1.10.10.10">
    <property type="entry name" value="Winged helix-like DNA-binding domain superfamily/Winged helix DNA-binding domain"/>
    <property type="match status" value="1"/>
</dbReference>
<dbReference type="SUPFAM" id="SSF46785">
    <property type="entry name" value="Winged helix' DNA-binding domain"/>
    <property type="match status" value="1"/>
</dbReference>
<feature type="region of interest" description="Disordered" evidence="5">
    <location>
        <begin position="576"/>
        <end position="596"/>
    </location>
</feature>
<evidence type="ECO:0000259" key="6">
    <source>
        <dbReference type="PROSITE" id="PS50186"/>
    </source>
</evidence>
<reference evidence="8" key="1">
    <citation type="submission" date="2020-01" db="EMBL/GenBank/DDBJ databases">
        <authorList>
            <consortium name="DOE Joint Genome Institute"/>
            <person name="Haridas S."/>
            <person name="Albert R."/>
            <person name="Binder M."/>
            <person name="Bloem J."/>
            <person name="Labutti K."/>
            <person name="Salamov A."/>
            <person name="Andreopoulos B."/>
            <person name="Baker S.E."/>
            <person name="Barry K."/>
            <person name="Bills G."/>
            <person name="Bluhm B.H."/>
            <person name="Cannon C."/>
            <person name="Castanera R."/>
            <person name="Culley D.E."/>
            <person name="Daum C."/>
            <person name="Ezra D."/>
            <person name="Gonzalez J.B."/>
            <person name="Henrissat B."/>
            <person name="Kuo A."/>
            <person name="Liang C."/>
            <person name="Lipzen A."/>
            <person name="Lutzoni F."/>
            <person name="Magnuson J."/>
            <person name="Mondo S."/>
            <person name="Nolan M."/>
            <person name="Ohm R."/>
            <person name="Pangilinan J."/>
            <person name="Park H.-J."/>
            <person name="Ramirez L."/>
            <person name="Alfaro M."/>
            <person name="Sun H."/>
            <person name="Tritt A."/>
            <person name="Yoshinaga Y."/>
            <person name="Zwiers L.-H."/>
            <person name="Turgeon B.G."/>
            <person name="Goodwin S.B."/>
            <person name="Spatafora J.W."/>
            <person name="Crous P.W."/>
            <person name="Grigoriev I.V."/>
        </authorList>
    </citation>
    <scope>NUCLEOTIDE SEQUENCE</scope>
    <source>
        <strain evidence="8">CBS 342.82</strain>
    </source>
</reference>